<dbReference type="Gene3D" id="3.40.50.300">
    <property type="entry name" value="P-loop containing nucleotide triphosphate hydrolases"/>
    <property type="match status" value="1"/>
</dbReference>
<dbReference type="PROSITE" id="PS50052">
    <property type="entry name" value="GUANYLATE_KINASE_2"/>
    <property type="match status" value="1"/>
</dbReference>
<evidence type="ECO:0000256" key="3">
    <source>
        <dbReference type="ARBA" id="ARBA00023163"/>
    </source>
</evidence>
<proteinExistence type="predicted"/>
<evidence type="ECO:0000259" key="4">
    <source>
        <dbReference type="PROSITE" id="PS50043"/>
    </source>
</evidence>
<keyword evidence="2 6" id="KW-0238">DNA-binding</keyword>
<dbReference type="InterPro" id="IPR036388">
    <property type="entry name" value="WH-like_DNA-bd_sf"/>
</dbReference>
<evidence type="ECO:0000313" key="6">
    <source>
        <dbReference type="EMBL" id="MBE1513454.1"/>
    </source>
</evidence>
<accession>A0ABR9J376</accession>
<keyword evidence="7" id="KW-1185">Reference proteome</keyword>
<dbReference type="GO" id="GO:0003677">
    <property type="term" value="F:DNA binding"/>
    <property type="evidence" value="ECO:0007669"/>
    <property type="project" value="UniProtKB-KW"/>
</dbReference>
<dbReference type="RefSeq" id="WP_192590343.1">
    <property type="nucleotide sequence ID" value="NZ_JADBEE010000001.1"/>
</dbReference>
<dbReference type="InterPro" id="IPR008144">
    <property type="entry name" value="Guanylate_kin-like_dom"/>
</dbReference>
<dbReference type="InterPro" id="IPR027417">
    <property type="entry name" value="P-loop_NTPase"/>
</dbReference>
<dbReference type="SMART" id="SM00421">
    <property type="entry name" value="HTH_LUXR"/>
    <property type="match status" value="1"/>
</dbReference>
<dbReference type="Pfam" id="PF13191">
    <property type="entry name" value="AAA_16"/>
    <property type="match status" value="1"/>
</dbReference>
<dbReference type="CDD" id="cd06170">
    <property type="entry name" value="LuxR_C_like"/>
    <property type="match status" value="1"/>
</dbReference>
<dbReference type="PANTHER" id="PTHR44688:SF16">
    <property type="entry name" value="DNA-BINDING TRANSCRIPTIONAL ACTIVATOR DEVR_DOSR"/>
    <property type="match status" value="1"/>
</dbReference>
<dbReference type="InterPro" id="IPR041664">
    <property type="entry name" value="AAA_16"/>
</dbReference>
<gene>
    <name evidence="6" type="ORF">H4W26_000209</name>
</gene>
<name>A0ABR9J376_9MICC</name>
<dbReference type="SUPFAM" id="SSF46894">
    <property type="entry name" value="C-terminal effector domain of the bipartite response regulators"/>
    <property type="match status" value="1"/>
</dbReference>
<evidence type="ECO:0000313" key="7">
    <source>
        <dbReference type="Proteomes" id="UP000636579"/>
    </source>
</evidence>
<dbReference type="PANTHER" id="PTHR44688">
    <property type="entry name" value="DNA-BINDING TRANSCRIPTIONAL ACTIVATOR DEVR_DOSR"/>
    <property type="match status" value="1"/>
</dbReference>
<dbReference type="SUPFAM" id="SSF52540">
    <property type="entry name" value="P-loop containing nucleoside triphosphate hydrolases"/>
    <property type="match status" value="1"/>
</dbReference>
<dbReference type="Proteomes" id="UP000636579">
    <property type="component" value="Unassembled WGS sequence"/>
</dbReference>
<dbReference type="Pfam" id="PF00196">
    <property type="entry name" value="GerE"/>
    <property type="match status" value="1"/>
</dbReference>
<keyword evidence="1" id="KW-0805">Transcription regulation</keyword>
<evidence type="ECO:0000256" key="1">
    <source>
        <dbReference type="ARBA" id="ARBA00023015"/>
    </source>
</evidence>
<feature type="domain" description="Guanylate kinase-like" evidence="5">
    <location>
        <begin position="30"/>
        <end position="242"/>
    </location>
</feature>
<evidence type="ECO:0000256" key="2">
    <source>
        <dbReference type="ARBA" id="ARBA00023125"/>
    </source>
</evidence>
<dbReference type="PRINTS" id="PR00038">
    <property type="entry name" value="HTHLUXR"/>
</dbReference>
<dbReference type="InterPro" id="IPR000792">
    <property type="entry name" value="Tscrpt_reg_LuxR_C"/>
</dbReference>
<dbReference type="EMBL" id="JADBEE010000001">
    <property type="protein sequence ID" value="MBE1513454.1"/>
    <property type="molecule type" value="Genomic_DNA"/>
</dbReference>
<comment type="caution">
    <text evidence="6">The sequence shown here is derived from an EMBL/GenBank/DDBJ whole genome shotgun (WGS) entry which is preliminary data.</text>
</comment>
<keyword evidence="3" id="KW-0804">Transcription</keyword>
<dbReference type="Gene3D" id="1.10.10.10">
    <property type="entry name" value="Winged helix-like DNA-binding domain superfamily/Winged helix DNA-binding domain"/>
    <property type="match status" value="1"/>
</dbReference>
<evidence type="ECO:0000259" key="5">
    <source>
        <dbReference type="PROSITE" id="PS50052"/>
    </source>
</evidence>
<dbReference type="InterPro" id="IPR016032">
    <property type="entry name" value="Sig_transdc_resp-reg_C-effctor"/>
</dbReference>
<organism evidence="6 7">
    <name type="scientific">Nesterenkonia halotolerans</name>
    <dbReference type="NCBI Taxonomy" id="225325"/>
    <lineage>
        <taxon>Bacteria</taxon>
        <taxon>Bacillati</taxon>
        <taxon>Actinomycetota</taxon>
        <taxon>Actinomycetes</taxon>
        <taxon>Micrococcales</taxon>
        <taxon>Micrococcaceae</taxon>
        <taxon>Nesterenkonia</taxon>
    </lineage>
</organism>
<dbReference type="PROSITE" id="PS50043">
    <property type="entry name" value="HTH_LUXR_2"/>
    <property type="match status" value="1"/>
</dbReference>
<sequence>MSTSTRFLGRQSELEVIAAAAEAVHTSVAPRFLLIEGPPGVGKTSLLNEAVSRLPGWSRANVYLDPADREIPGYAATHLLRKPQRYRAPCDVEELAALVQEQADAITEPVVLVIEDMQWVDPLSSDVIFQTLREIEDIPMLSMVTARTTRRPEMHRLIRFTETAGEALRIVLEPFTRSEVRDLLQEHTGLPISSNVAARVHDVTGGFPSYLNHVIDRLTTLDDAITADALQAALRELDRGEGPAEAQRLLISQVFHETTEDVQQMLALLALARYPLSVHEMSTLLGVESVDVQALRDSSLVTEAMTSGRFSVKYKVFERCLVADLNRELRVDLQMRLSRVESGIASARHRAGAVLLDPGVEEPAETVEALVQAARAASRIGDTAQALELSRLAFEVDRSGSTLESLSFAAMRAGTKIDVDATVSWAQSHEVHPVLRRGILARESLIRGDLEAALGFLAGGVDLDAATPKALLCYADTVLQASRTSGLRGSYWHLLNIAARTVQALLQLEGRIQADDPDVHTRIATPEQLLAETRGLRVSLQLWQSLEGIEDAQPQYFSHEVQKLLDEVRMVPGTESAQMALLVARGSVLRTAGHPSEAYADLVTAIENWPGRNRRALAYAQVHMTYLLFEAGLWSEAQLLAESAASEVLDISEDNVAPVAFNAVHLVPAARGHREAQSWSFDLRAHVGRVTDTSLGHAGRGYVDAWAATAAQDHEKVVNSILGMHVELSTWSRAATSTVLLGRSLLHSGRAQALPALITKVRADEHSSVPHRDYVLRHLRGLAALGAGKHAAAHEHLIAAMSVITALPGLKSAHVPGDGGALSIYRGLLALDLGHCVVQGLDTLQDKADEAAESVLWAASMFQGCGAEGLFHQADEIFRTLRKVTAGQAPQERPRLVDLPEGLSSKARFALTALTTREREIALMVGQSLTNKDVAEELVLSVRTVEYHVANALGKLGLDSRHALRRMLQLEDEDDLRTA</sequence>
<reference evidence="6 7" key="1">
    <citation type="submission" date="2020-10" db="EMBL/GenBank/DDBJ databases">
        <title>Sequencing the genomes of 1000 actinobacteria strains.</title>
        <authorList>
            <person name="Klenk H.-P."/>
        </authorList>
    </citation>
    <scope>NUCLEOTIDE SEQUENCE [LARGE SCALE GENOMIC DNA]</scope>
    <source>
        <strain evidence="6 7">DSM 15474</strain>
    </source>
</reference>
<feature type="domain" description="HTH luxR-type" evidence="4">
    <location>
        <begin position="907"/>
        <end position="972"/>
    </location>
</feature>
<protein>
    <submittedName>
        <fullName evidence="6">DNA-binding CsgD family transcriptional regulator/tetratricopeptide (TPR) repeat protein</fullName>
    </submittedName>
</protein>